<proteinExistence type="predicted"/>
<feature type="compositionally biased region" description="Basic and acidic residues" evidence="1">
    <location>
        <begin position="90"/>
        <end position="102"/>
    </location>
</feature>
<accession>A0ABT5QBV7</accession>
<comment type="caution">
    <text evidence="2">The sequence shown here is derived from an EMBL/GenBank/DDBJ whole genome shotgun (WGS) entry which is preliminary data.</text>
</comment>
<evidence type="ECO:0000313" key="3">
    <source>
        <dbReference type="Proteomes" id="UP001217610"/>
    </source>
</evidence>
<keyword evidence="3" id="KW-1185">Reference proteome</keyword>
<dbReference type="Proteomes" id="UP001217610">
    <property type="component" value="Unassembled WGS sequence"/>
</dbReference>
<reference evidence="2 3" key="1">
    <citation type="submission" date="2022-05" db="EMBL/GenBank/DDBJ databases">
        <title>Novel Pseudomonas spp. Isolated from a Rainbow Trout Aquaculture Facility.</title>
        <authorList>
            <person name="Testerman T."/>
            <person name="Graf J."/>
        </authorList>
    </citation>
    <scope>NUCLEOTIDE SEQUENCE [LARGE SCALE GENOMIC DNA]</scope>
    <source>
        <strain evidence="2 3">ID357</strain>
    </source>
</reference>
<dbReference type="EMBL" id="JAMDGR010000023">
    <property type="protein sequence ID" value="MDD1151679.1"/>
    <property type="molecule type" value="Genomic_DNA"/>
</dbReference>
<gene>
    <name evidence="2" type="ORF">M5G25_25715</name>
</gene>
<sequence length="123" mass="13578">MNLFAYAPNPAGWVDPLGLQKLTEGKVYRLGSQTDSNLTPRPIKDTTTGLSTTLEKPQGKFQTLDVKTLNDGGLEVVKDGRNHASVRPSNDPDKSKLKEWADTRETETLSPYTKIVKNSCECL</sequence>
<evidence type="ECO:0008006" key="4">
    <source>
        <dbReference type="Google" id="ProtNLM"/>
    </source>
</evidence>
<name>A0ABT5QBV7_9PSED</name>
<evidence type="ECO:0000313" key="2">
    <source>
        <dbReference type="EMBL" id="MDD1151679.1"/>
    </source>
</evidence>
<protein>
    <recommendedName>
        <fullName evidence="4">RHS repeat-associated core domain-containing protein</fullName>
    </recommendedName>
</protein>
<feature type="region of interest" description="Disordered" evidence="1">
    <location>
        <begin position="32"/>
        <end position="53"/>
    </location>
</feature>
<feature type="region of interest" description="Disordered" evidence="1">
    <location>
        <begin position="79"/>
        <end position="102"/>
    </location>
</feature>
<evidence type="ECO:0000256" key="1">
    <source>
        <dbReference type="SAM" id="MobiDB-lite"/>
    </source>
</evidence>
<organism evidence="2 3">
    <name type="scientific">Pseudomonas idahonensis</name>
    <dbReference type="NCBI Taxonomy" id="2942628"/>
    <lineage>
        <taxon>Bacteria</taxon>
        <taxon>Pseudomonadati</taxon>
        <taxon>Pseudomonadota</taxon>
        <taxon>Gammaproteobacteria</taxon>
        <taxon>Pseudomonadales</taxon>
        <taxon>Pseudomonadaceae</taxon>
        <taxon>Pseudomonas</taxon>
    </lineage>
</organism>